<accession>A0A367R434</accession>
<dbReference type="PROSITE" id="PS50043">
    <property type="entry name" value="HTH_LUXR_2"/>
    <property type="match status" value="1"/>
</dbReference>
<gene>
    <name evidence="5" type="ORF">A6769_32830</name>
</gene>
<organism evidence="5 6">
    <name type="scientific">Nostoc punctiforme NIES-2108</name>
    <dbReference type="NCBI Taxonomy" id="1356359"/>
    <lineage>
        <taxon>Bacteria</taxon>
        <taxon>Bacillati</taxon>
        <taxon>Cyanobacteriota</taxon>
        <taxon>Cyanophyceae</taxon>
        <taxon>Nostocales</taxon>
        <taxon>Nostocaceae</taxon>
        <taxon>Nostoc</taxon>
    </lineage>
</organism>
<feature type="domain" description="HTH luxR-type" evidence="4">
    <location>
        <begin position="74"/>
        <end position="139"/>
    </location>
</feature>
<dbReference type="CDD" id="cd06170">
    <property type="entry name" value="LuxR_C_like"/>
    <property type="match status" value="1"/>
</dbReference>
<dbReference type="PANTHER" id="PTHR44688">
    <property type="entry name" value="DNA-BINDING TRANSCRIPTIONAL ACTIVATOR DEVR_DOSR"/>
    <property type="match status" value="1"/>
</dbReference>
<dbReference type="PANTHER" id="PTHR44688:SF16">
    <property type="entry name" value="DNA-BINDING TRANSCRIPTIONAL ACTIVATOR DEVR_DOSR"/>
    <property type="match status" value="1"/>
</dbReference>
<dbReference type="SUPFAM" id="SSF46894">
    <property type="entry name" value="C-terminal effector domain of the bipartite response regulators"/>
    <property type="match status" value="1"/>
</dbReference>
<dbReference type="AlphaFoldDB" id="A0A367R434"/>
<dbReference type="PROSITE" id="PS00622">
    <property type="entry name" value="HTH_LUXR_1"/>
    <property type="match status" value="1"/>
</dbReference>
<keyword evidence="3" id="KW-0804">Transcription</keyword>
<proteinExistence type="predicted"/>
<comment type="caution">
    <text evidence="5">The sequence shown here is derived from an EMBL/GenBank/DDBJ whole genome shotgun (WGS) entry which is preliminary data.</text>
</comment>
<evidence type="ECO:0000313" key="5">
    <source>
        <dbReference type="EMBL" id="RCJ30690.1"/>
    </source>
</evidence>
<evidence type="ECO:0000256" key="1">
    <source>
        <dbReference type="ARBA" id="ARBA00023015"/>
    </source>
</evidence>
<dbReference type="GO" id="GO:0003677">
    <property type="term" value="F:DNA binding"/>
    <property type="evidence" value="ECO:0007669"/>
    <property type="project" value="UniProtKB-KW"/>
</dbReference>
<dbReference type="Proteomes" id="UP000252085">
    <property type="component" value="Unassembled WGS sequence"/>
</dbReference>
<dbReference type="SMART" id="SM00421">
    <property type="entry name" value="HTH_LUXR"/>
    <property type="match status" value="1"/>
</dbReference>
<dbReference type="PRINTS" id="PR00038">
    <property type="entry name" value="HTHLUXR"/>
</dbReference>
<dbReference type="InterPro" id="IPR016032">
    <property type="entry name" value="Sig_transdc_resp-reg_C-effctor"/>
</dbReference>
<dbReference type="Pfam" id="PF00196">
    <property type="entry name" value="GerE"/>
    <property type="match status" value="1"/>
</dbReference>
<dbReference type="GO" id="GO:0006355">
    <property type="term" value="P:regulation of DNA-templated transcription"/>
    <property type="evidence" value="ECO:0007669"/>
    <property type="project" value="InterPro"/>
</dbReference>
<dbReference type="InterPro" id="IPR036388">
    <property type="entry name" value="WH-like_DNA-bd_sf"/>
</dbReference>
<evidence type="ECO:0000313" key="6">
    <source>
        <dbReference type="Proteomes" id="UP000252085"/>
    </source>
</evidence>
<protein>
    <submittedName>
        <fullName evidence="5">Helix-turn-helix transcriptional regulator</fullName>
    </submittedName>
</protein>
<keyword evidence="1" id="KW-0805">Transcription regulation</keyword>
<name>A0A367R434_NOSPU</name>
<keyword evidence="2" id="KW-0238">DNA-binding</keyword>
<dbReference type="Gene3D" id="1.10.10.10">
    <property type="entry name" value="Winged helix-like DNA-binding domain superfamily/Winged helix DNA-binding domain"/>
    <property type="match status" value="1"/>
</dbReference>
<evidence type="ECO:0000259" key="4">
    <source>
        <dbReference type="PROSITE" id="PS50043"/>
    </source>
</evidence>
<dbReference type="InterPro" id="IPR000792">
    <property type="entry name" value="Tscrpt_reg_LuxR_C"/>
</dbReference>
<sequence length="142" mass="15783">MSRDLQCLDSTPVDSLEVSRTFPQQHFDSRLNSALTFVAQEVSELLQQAYSVQVDGNNPASTIAIRAIKPECRQIITIESLTERELGVLQLIVDGHNNIEIAGKLYITVGTVKTHVRNVLKKLYVSDRTQAAIRALRSGLVH</sequence>
<dbReference type="EMBL" id="LXQE01000183">
    <property type="protein sequence ID" value="RCJ30690.1"/>
    <property type="molecule type" value="Genomic_DNA"/>
</dbReference>
<reference evidence="5 6" key="1">
    <citation type="submission" date="2016-04" db="EMBL/GenBank/DDBJ databases">
        <authorList>
            <person name="Evans L.H."/>
            <person name="Alamgir A."/>
            <person name="Owens N."/>
            <person name="Weber N.D."/>
            <person name="Virtaneva K."/>
            <person name="Barbian K."/>
            <person name="Babar A."/>
            <person name="Rosenke K."/>
        </authorList>
    </citation>
    <scope>NUCLEOTIDE SEQUENCE [LARGE SCALE GENOMIC DNA]</scope>
    <source>
        <strain evidence="5">NIES-2108</strain>
    </source>
</reference>
<evidence type="ECO:0000256" key="3">
    <source>
        <dbReference type="ARBA" id="ARBA00023163"/>
    </source>
</evidence>
<evidence type="ECO:0000256" key="2">
    <source>
        <dbReference type="ARBA" id="ARBA00023125"/>
    </source>
</evidence>